<evidence type="ECO:0000313" key="1">
    <source>
        <dbReference type="EMBL" id="DAG03715.1"/>
    </source>
</evidence>
<proteinExistence type="predicted"/>
<dbReference type="EMBL" id="BK016234">
    <property type="protein sequence ID" value="DAG03715.1"/>
    <property type="molecule type" value="Genomic_DNA"/>
</dbReference>
<reference evidence="1" key="1">
    <citation type="journal article" date="2021" name="Proc. Natl. Acad. Sci. U.S.A.">
        <title>A Catalog of Tens of Thousands of Viruses from Human Metagenomes Reveals Hidden Associations with Chronic Diseases.</title>
        <authorList>
            <person name="Tisza M.J."/>
            <person name="Buck C.B."/>
        </authorList>
    </citation>
    <scope>NUCLEOTIDE SEQUENCE</scope>
    <source>
        <strain evidence="1">Ct6bU4</strain>
    </source>
</reference>
<organism evidence="1">
    <name type="scientific">Siphoviridae sp. ct6bU4</name>
    <dbReference type="NCBI Taxonomy" id="2825344"/>
    <lineage>
        <taxon>Viruses</taxon>
        <taxon>Duplodnaviria</taxon>
        <taxon>Heunggongvirae</taxon>
        <taxon>Uroviricota</taxon>
        <taxon>Caudoviricetes</taxon>
    </lineage>
</organism>
<protein>
    <submittedName>
        <fullName evidence="1">TFIIB zinc-binding</fullName>
    </submittedName>
</protein>
<accession>A0A8S5VAS3</accession>
<name>A0A8S5VAS3_9CAUD</name>
<sequence length="104" mass="11744">MKARYSISDPARFRSRCLGMLAVGSYSVRDLEQWSELHSEIRGMFYPPVKEFTSTALTCSRCGERGLHGVNEPVFSVWCPACHMSWGLEDYEAEVVSQLAKPLP</sequence>